<sequence length="163" mass="18503">MKITRNGDEFCTITNFPEVGQKMPNFTVRNSQNKAVQLTELLNQPLLISVVPDINTSVCSLQTKQFNQKMDAYQGINFVTISTNTVEDQAQWCAAEGVKHMQLLSDAQQDFGQKTNLLMADSKLLARSVWVIDPDRTVIYHEIVPEMTHEPNYDQALDQLNQN</sequence>
<accession>A0ABY4P888</accession>
<organism evidence="6 7">
    <name type="scientific">Bombilactobacillus folatiphilus</name>
    <dbReference type="NCBI Taxonomy" id="2923362"/>
    <lineage>
        <taxon>Bacteria</taxon>
        <taxon>Bacillati</taxon>
        <taxon>Bacillota</taxon>
        <taxon>Bacilli</taxon>
        <taxon>Lactobacillales</taxon>
        <taxon>Lactobacillaceae</taxon>
        <taxon>Bombilactobacillus</taxon>
    </lineage>
</organism>
<dbReference type="GO" id="GO:0004601">
    <property type="term" value="F:peroxidase activity"/>
    <property type="evidence" value="ECO:0007669"/>
    <property type="project" value="UniProtKB-KW"/>
</dbReference>
<dbReference type="CDD" id="cd03014">
    <property type="entry name" value="PRX_Atyp2cys"/>
    <property type="match status" value="1"/>
</dbReference>
<keyword evidence="3" id="KW-1015">Disulfide bond</keyword>
<dbReference type="NCBIfam" id="NF001808">
    <property type="entry name" value="PRK00522.1"/>
    <property type="match status" value="1"/>
</dbReference>
<dbReference type="Pfam" id="PF00578">
    <property type="entry name" value="AhpC-TSA"/>
    <property type="match status" value="1"/>
</dbReference>
<keyword evidence="4" id="KW-0676">Redox-active center</keyword>
<keyword evidence="1 6" id="KW-0575">Peroxidase</keyword>
<dbReference type="InterPro" id="IPR050455">
    <property type="entry name" value="Tpx_Peroxidase_subfamily"/>
</dbReference>
<evidence type="ECO:0000256" key="1">
    <source>
        <dbReference type="ARBA" id="ARBA00022559"/>
    </source>
</evidence>
<dbReference type="PANTHER" id="PTHR43110">
    <property type="entry name" value="THIOL PEROXIDASE"/>
    <property type="match status" value="1"/>
</dbReference>
<dbReference type="EC" id="1.11.1.-" evidence="6"/>
<reference evidence="6" key="1">
    <citation type="journal article" date="2022" name="Int. J. Syst. Evol. Microbiol.">
        <title>Apilactobacillus apisilvae sp. nov., Nicolia spurrieriana gen. nov. sp. nov., Bombilactobacillus folatiphilus sp. nov. and Bombilactobacillus thymidiniphilus sp. nov., four new lactic acid bacterial isolates from stingless bees Tetragonula carbonaria and Austroplebeia australis.</title>
        <authorList>
            <person name="Oliphant S.A."/>
            <person name="Watson-Haigh N.S."/>
            <person name="Sumby K.M."/>
            <person name="Gardner J."/>
            <person name="Groom S."/>
            <person name="Jiranek V."/>
        </authorList>
    </citation>
    <scope>NUCLEOTIDE SEQUENCE</scope>
    <source>
        <strain evidence="6">SG4_D2</strain>
    </source>
</reference>
<keyword evidence="6" id="KW-0560">Oxidoreductase</keyword>
<evidence type="ECO:0000313" key="7">
    <source>
        <dbReference type="Proteomes" id="UP000831495"/>
    </source>
</evidence>
<keyword evidence="2" id="KW-0049">Antioxidant</keyword>
<dbReference type="SUPFAM" id="SSF52833">
    <property type="entry name" value="Thioredoxin-like"/>
    <property type="match status" value="1"/>
</dbReference>
<protein>
    <submittedName>
        <fullName evidence="6">Thiol peroxidase</fullName>
        <ecNumber evidence="6">1.11.1.-</ecNumber>
    </submittedName>
</protein>
<evidence type="ECO:0000313" key="6">
    <source>
        <dbReference type="EMBL" id="UQS81863.1"/>
    </source>
</evidence>
<feature type="domain" description="Thioredoxin" evidence="5">
    <location>
        <begin position="17"/>
        <end position="163"/>
    </location>
</feature>
<dbReference type="InterPro" id="IPR013766">
    <property type="entry name" value="Thioredoxin_domain"/>
</dbReference>
<evidence type="ECO:0000256" key="2">
    <source>
        <dbReference type="ARBA" id="ARBA00022862"/>
    </source>
</evidence>
<dbReference type="Gene3D" id="3.40.30.10">
    <property type="entry name" value="Glutaredoxin"/>
    <property type="match status" value="1"/>
</dbReference>
<evidence type="ECO:0000259" key="5">
    <source>
        <dbReference type="PROSITE" id="PS51352"/>
    </source>
</evidence>
<dbReference type="InterPro" id="IPR036249">
    <property type="entry name" value="Thioredoxin-like_sf"/>
</dbReference>
<dbReference type="PANTHER" id="PTHR43110:SF1">
    <property type="entry name" value="THIOL PEROXIDASE"/>
    <property type="match status" value="1"/>
</dbReference>
<dbReference type="EMBL" id="CP093366">
    <property type="protein sequence ID" value="UQS81863.1"/>
    <property type="molecule type" value="Genomic_DNA"/>
</dbReference>
<dbReference type="PROSITE" id="PS51352">
    <property type="entry name" value="THIOREDOXIN_2"/>
    <property type="match status" value="1"/>
</dbReference>
<keyword evidence="7" id="KW-1185">Reference proteome</keyword>
<name>A0ABY4P888_9LACO</name>
<dbReference type="InterPro" id="IPR000866">
    <property type="entry name" value="AhpC/TSA"/>
</dbReference>
<gene>
    <name evidence="6" type="primary">tpx</name>
    <name evidence="6" type="ORF">MOO45_06620</name>
</gene>
<dbReference type="RefSeq" id="WP_249514131.1">
    <property type="nucleotide sequence ID" value="NZ_CP093366.1"/>
</dbReference>
<evidence type="ECO:0000256" key="3">
    <source>
        <dbReference type="ARBA" id="ARBA00023157"/>
    </source>
</evidence>
<dbReference type="InterPro" id="IPR002065">
    <property type="entry name" value="TPX"/>
</dbReference>
<evidence type="ECO:0000256" key="4">
    <source>
        <dbReference type="ARBA" id="ARBA00023284"/>
    </source>
</evidence>
<proteinExistence type="predicted"/>
<dbReference type="Proteomes" id="UP000831495">
    <property type="component" value="Chromosome"/>
</dbReference>